<dbReference type="KEGG" id="bic:LMTR13_20810"/>
<dbReference type="SMART" id="SM00710">
    <property type="entry name" value="PbH1"/>
    <property type="match status" value="4"/>
</dbReference>
<feature type="domain" description="Right handed beta helix" evidence="2">
    <location>
        <begin position="198"/>
        <end position="352"/>
    </location>
</feature>
<dbReference type="InterPro" id="IPR012334">
    <property type="entry name" value="Pectin_lyas_fold"/>
</dbReference>
<evidence type="ECO:0000313" key="3">
    <source>
        <dbReference type="EMBL" id="ANW02245.1"/>
    </source>
</evidence>
<protein>
    <recommendedName>
        <fullName evidence="2">Right handed beta helix domain-containing protein</fullName>
    </recommendedName>
</protein>
<feature type="region of interest" description="Disordered" evidence="1">
    <location>
        <begin position="1"/>
        <end position="21"/>
    </location>
</feature>
<dbReference type="STRING" id="1274631.LMTR13_20810"/>
<accession>A0A1B1UHM8</accession>
<proteinExistence type="predicted"/>
<dbReference type="OrthoDB" id="9765222at2"/>
<dbReference type="InterPro" id="IPR006626">
    <property type="entry name" value="PbH1"/>
</dbReference>
<dbReference type="InterPro" id="IPR039448">
    <property type="entry name" value="Beta_helix"/>
</dbReference>
<dbReference type="Pfam" id="PF13229">
    <property type="entry name" value="Beta_helix"/>
    <property type="match status" value="1"/>
</dbReference>
<dbReference type="Proteomes" id="UP000092839">
    <property type="component" value="Chromosome"/>
</dbReference>
<dbReference type="Gene3D" id="2.160.20.10">
    <property type="entry name" value="Single-stranded right-handed beta-helix, Pectin lyase-like"/>
    <property type="match status" value="1"/>
</dbReference>
<dbReference type="InterPro" id="IPR011050">
    <property type="entry name" value="Pectin_lyase_fold/virulence"/>
</dbReference>
<dbReference type="RefSeq" id="WP_065729455.1">
    <property type="nucleotide sequence ID" value="NZ_CP016428.1"/>
</dbReference>
<reference evidence="3 4" key="1">
    <citation type="submission" date="2016-07" db="EMBL/GenBank/DDBJ databases">
        <title>Complete genome sequence of Bradyrhizobium icense LMTR 13T, a potential inoculant strain isolated from lima bean (Phaseolus lunatus) in Peru.</title>
        <authorList>
            <person name="Ormeno-Orrillo E."/>
            <person name="Duran D."/>
            <person name="Rogel M.A."/>
            <person name="Rey L."/>
            <person name="Imperial J."/>
            <person name="Ruiz-Argueso T."/>
            <person name="Martinez-Romero E."/>
        </authorList>
    </citation>
    <scope>NUCLEOTIDE SEQUENCE [LARGE SCALE GENOMIC DNA]</scope>
    <source>
        <strain evidence="3 4">LMTR 13</strain>
    </source>
</reference>
<organism evidence="3 4">
    <name type="scientific">Bradyrhizobium icense</name>
    <dbReference type="NCBI Taxonomy" id="1274631"/>
    <lineage>
        <taxon>Bacteria</taxon>
        <taxon>Pseudomonadati</taxon>
        <taxon>Pseudomonadota</taxon>
        <taxon>Alphaproteobacteria</taxon>
        <taxon>Hyphomicrobiales</taxon>
        <taxon>Nitrobacteraceae</taxon>
        <taxon>Bradyrhizobium</taxon>
    </lineage>
</organism>
<evidence type="ECO:0000259" key="2">
    <source>
        <dbReference type="Pfam" id="PF13229"/>
    </source>
</evidence>
<evidence type="ECO:0000256" key="1">
    <source>
        <dbReference type="SAM" id="MobiDB-lite"/>
    </source>
</evidence>
<dbReference type="EMBL" id="CP016428">
    <property type="protein sequence ID" value="ANW02245.1"/>
    <property type="molecule type" value="Genomic_DNA"/>
</dbReference>
<keyword evidence="4" id="KW-1185">Reference proteome</keyword>
<name>A0A1B1UHM8_9BRAD</name>
<dbReference type="SUPFAM" id="SSF51126">
    <property type="entry name" value="Pectin lyase-like"/>
    <property type="match status" value="1"/>
</dbReference>
<sequence length="447" mass="44681">MGTLYVDTGGNPANSGSTDSASATLTGTSATFVSGTTVQLDSGTDLSSVETSGASQSTINIAGATNTNRTIFWITAVSGSGGATPQVTLDVAPTGMTTNSWRIGGQYVFPSSNTANVIVNALRAGDTLQFNNTPSGKTSTYITSNVAGDNTSGRIRVIGRSGVRPVLANTGAGVSPISVSHAGWHFENLEITSTANGAIMQLSAGAHVYNLKISGSSGGSIQHGIVMAGNGSVIKGCEIGPVIGSGINPQSSVTMGLIVGNYIHDCTVDGITEGGTGPGVAIVGNVIEGNTGRGIYFSGSTTAQSHALLVYGNTIYGNGNSGFEVADADSVVLLVNNIIQSTLTGVATAKWAAGSGQLVSMHSNNVFYNSADANSGVSGFTLNSTESSSDPLLVNPGSNNFAISSSSPAAEAGMLGALPVSSASTGYQDIGAVQRQAVAARAYVIGS</sequence>
<evidence type="ECO:0000313" key="4">
    <source>
        <dbReference type="Proteomes" id="UP000092839"/>
    </source>
</evidence>
<dbReference type="AlphaFoldDB" id="A0A1B1UHM8"/>
<gene>
    <name evidence="3" type="ORF">LMTR13_20810</name>
</gene>